<reference evidence="1" key="1">
    <citation type="journal article" date="2015" name="Nature">
        <title>Complex archaea that bridge the gap between prokaryotes and eukaryotes.</title>
        <authorList>
            <person name="Spang A."/>
            <person name="Saw J.H."/>
            <person name="Jorgensen S.L."/>
            <person name="Zaremba-Niedzwiedzka K."/>
            <person name="Martijn J."/>
            <person name="Lind A.E."/>
            <person name="van Eijk R."/>
            <person name="Schleper C."/>
            <person name="Guy L."/>
            <person name="Ettema T.J."/>
        </authorList>
    </citation>
    <scope>NUCLEOTIDE SEQUENCE</scope>
</reference>
<sequence length="343" mass="38708">MSDENKSAAIAELRREVGFGCPVCRSPFLTWHHFDPPVHEKGMHWRPEGIIAMCPVCHADADEKGDTAGAYSKSELRAMKESHRSTDDVKGHFPAWEDKKSLLVRMGGCYADIHSPLFSINEVPQIVVGKNDAGILTLSFELRDRQDGILLRMDENCLTAYPANIHDMTVTPKTKEVKVWLDKEDVGLQLSFRRITVTELDRMLGRDRERAERIASRLMQERLAQLPAEHRAFLEEAMREARSQPQQAIWGLDDLPEDLREAVLSKDQVGTFVKRWAECHCVMDDGLIPLLDFEQMAIYHHGERLMIKNGVAGFLYYNAAFGCQKGAINVRCPCATCSPKASG</sequence>
<dbReference type="AlphaFoldDB" id="A0A0F9JMK0"/>
<evidence type="ECO:0008006" key="2">
    <source>
        <dbReference type="Google" id="ProtNLM"/>
    </source>
</evidence>
<dbReference type="EMBL" id="LAZR01009706">
    <property type="protein sequence ID" value="KKM71059.1"/>
    <property type="molecule type" value="Genomic_DNA"/>
</dbReference>
<gene>
    <name evidence="1" type="ORF">LCGC14_1434450</name>
</gene>
<accession>A0A0F9JMK0</accession>
<protein>
    <recommendedName>
        <fullName evidence="2">HNH endonuclease</fullName>
    </recommendedName>
</protein>
<evidence type="ECO:0000313" key="1">
    <source>
        <dbReference type="EMBL" id="KKM71059.1"/>
    </source>
</evidence>
<comment type="caution">
    <text evidence="1">The sequence shown here is derived from an EMBL/GenBank/DDBJ whole genome shotgun (WGS) entry which is preliminary data.</text>
</comment>
<name>A0A0F9JMK0_9ZZZZ</name>
<proteinExistence type="predicted"/>
<organism evidence="1">
    <name type="scientific">marine sediment metagenome</name>
    <dbReference type="NCBI Taxonomy" id="412755"/>
    <lineage>
        <taxon>unclassified sequences</taxon>
        <taxon>metagenomes</taxon>
        <taxon>ecological metagenomes</taxon>
    </lineage>
</organism>